<evidence type="ECO:0000313" key="2">
    <source>
        <dbReference type="Proteomes" id="UP000592780"/>
    </source>
</evidence>
<sequence>MNETAARIKAAAQRMQGVIIEVDGDESLSIDARALDGITDEGLFDLEGEHAANLISEARAYVLIVDNEVTFEDALSSAVEGYLSNYRETTVAQAIDLAFWDAFKVDGSHMATIGAIEARSCVGEAVVTLLNDVQRICVRPTADGGGMEPDMIGVFKAGAYRQARVWYFG</sequence>
<comment type="caution">
    <text evidence="1">The sequence shown here is derived from an EMBL/GenBank/DDBJ whole genome shotgun (WGS) entry which is preliminary data.</text>
</comment>
<evidence type="ECO:0000313" key="1">
    <source>
        <dbReference type="EMBL" id="MBB5428768.1"/>
    </source>
</evidence>
<gene>
    <name evidence="1" type="ORF">HDG40_006963</name>
</gene>
<name>A0A6I1PTE9_PARAM</name>
<proteinExistence type="predicted"/>
<organism evidence="1 2">
    <name type="scientific">Paraburkholderia atlantica</name>
    <dbReference type="NCBI Taxonomy" id="2654982"/>
    <lineage>
        <taxon>Bacteria</taxon>
        <taxon>Pseudomonadati</taxon>
        <taxon>Pseudomonadota</taxon>
        <taxon>Betaproteobacteria</taxon>
        <taxon>Burkholderiales</taxon>
        <taxon>Burkholderiaceae</taxon>
        <taxon>Paraburkholderia</taxon>
    </lineage>
</organism>
<dbReference type="EMBL" id="JACHDD010000015">
    <property type="protein sequence ID" value="MBB5428768.1"/>
    <property type="molecule type" value="Genomic_DNA"/>
</dbReference>
<dbReference type="AlphaFoldDB" id="A0A6I1PTE9"/>
<keyword evidence="2" id="KW-1185">Reference proteome</keyword>
<dbReference type="Proteomes" id="UP000592780">
    <property type="component" value="Unassembled WGS sequence"/>
</dbReference>
<dbReference type="RefSeq" id="WP_018432908.1">
    <property type="nucleotide sequence ID" value="NZ_JACHDD010000015.1"/>
</dbReference>
<reference evidence="1 2" key="1">
    <citation type="submission" date="2020-08" db="EMBL/GenBank/DDBJ databases">
        <title>Genomic Encyclopedia of Type Strains, Phase IV (KMG-V): Genome sequencing to study the core and pangenomes of soil and plant-associated prokaryotes.</title>
        <authorList>
            <person name="Whitman W."/>
        </authorList>
    </citation>
    <scope>NUCLEOTIDE SEQUENCE [LARGE SCALE GENOMIC DNA]</scope>
    <source>
        <strain evidence="1 2">JPY158</strain>
    </source>
</reference>
<protein>
    <submittedName>
        <fullName evidence="1">Uncharacterized protein</fullName>
    </submittedName>
</protein>
<accession>A0A6I1PTE9</accession>